<dbReference type="SUPFAM" id="SSF48371">
    <property type="entry name" value="ARM repeat"/>
    <property type="match status" value="1"/>
</dbReference>
<keyword evidence="5" id="KW-1185">Reference proteome</keyword>
<dbReference type="InterPro" id="IPR045472">
    <property type="entry name" value="DUF6493"/>
</dbReference>
<comment type="caution">
    <text evidence="4">The sequence shown here is derived from an EMBL/GenBank/DDBJ whole genome shotgun (WGS) entry which is preliminary data.</text>
</comment>
<evidence type="ECO:0000259" key="1">
    <source>
        <dbReference type="Pfam" id="PF20103"/>
    </source>
</evidence>
<dbReference type="InterPro" id="IPR016024">
    <property type="entry name" value="ARM-type_fold"/>
</dbReference>
<accession>A0ABW4QTT8</accession>
<sequence length="1014" mass="112075">MLTTVETFEQLIRHQSTAQLLPFLLELEKSDIVAIRQKTKALHRELNAFKDLGNGRWGSASTPEQNRMLFLAGLKTYSRKEALGGDFGIWQLEPQHRAAFWRVLENARPAWLLDWLLRWVDTMTWQLPDYQLLRELESRQLIAYHPRLFALSLVGLLAETGNRLSQATPVPASALDAIADEFRRDTKLLIRDLPLLFDFDSGVANTQARVQLPMSANQNWLVAPLTWQTWHEAHPAQLVTWADLVRHLAATGALDRADLLTRCLLALRRDFRRPLLIWFKELFSSLRPTLTERLARQSDLVELLAHPLPLVVNFALEQLKNMWTEPGFDLAPLLLYADNLLTRPDLKTGLKTLLTGLGRLPKHDATQAPAVARLIAAALAHPDNQVQEHAAKHLAELLKAKKSLLTAAETAETGAAIGQQAELLGAAARKLLAPWLPDAATTTPAIYAPIAQFSPVISPATAIAPVADWHELLFLTGQVLRHDDPVAQERWLAGLLRLRDQLPADYARQLQPYLVQYFPWLVKNKTEEEALAELMQHSFSPESNTQRELVQALLLGWATGFRRPKVRQIAFSDHQYHHNADPLLLAERQRLAEVEAQMRAPAAPVGLLSTPTHAPHWVAPSALVQRLLTYEAAHYAPNPADLTLALARTAWAAEADAALARPLLARLGHPELRELLAWFLAPATALGVPLPATALSAPQPAGFLHKLLFFKASPPDPLAAALPWLWAVAARTRRPDAVLDELRPLADYPGLAEAWQPGWRIEPQSQTHQSYRAQQPATTHTWQELRVPTEHAGQVPPSPLLLYSQHARLWQDKRYYLWPLQANLPFLLAMLPNNPAPLHWHVLRTACRTTGQHAEGSEVVQLVLRSLLAPGPAFGAPTTALLAAGLTHQAAACRFLALEVLLAAVASGRLMPAALGHDLGRLLAAGFAPLARLADLLPQAQGTSPVADDALGQLLDALLPQLPAAPLRNLRKLLDLYSDLAARSGRPMPTAVQAQVLLWQAAPALKKASALLLA</sequence>
<name>A0ABW4QTT8_9BACT</name>
<feature type="domain" description="DUF7825" evidence="3">
    <location>
        <begin position="755"/>
        <end position="1009"/>
    </location>
</feature>
<evidence type="ECO:0000259" key="2">
    <source>
        <dbReference type="Pfam" id="PF25148"/>
    </source>
</evidence>
<dbReference type="RefSeq" id="WP_382313033.1">
    <property type="nucleotide sequence ID" value="NZ_JBHUFD010000003.1"/>
</dbReference>
<feature type="domain" description="DUF7824" evidence="2">
    <location>
        <begin position="461"/>
        <end position="746"/>
    </location>
</feature>
<evidence type="ECO:0000259" key="3">
    <source>
        <dbReference type="Pfam" id="PF25149"/>
    </source>
</evidence>
<dbReference type="Pfam" id="PF25148">
    <property type="entry name" value="DUF7824"/>
    <property type="match status" value="1"/>
</dbReference>
<dbReference type="EMBL" id="JBHUFD010000003">
    <property type="protein sequence ID" value="MFD1872591.1"/>
    <property type="molecule type" value="Genomic_DNA"/>
</dbReference>
<dbReference type="Pfam" id="PF20103">
    <property type="entry name" value="DUF6493"/>
    <property type="match status" value="1"/>
</dbReference>
<evidence type="ECO:0000313" key="4">
    <source>
        <dbReference type="EMBL" id="MFD1872591.1"/>
    </source>
</evidence>
<organism evidence="4 5">
    <name type="scientific">Hymenobacter bucti</name>
    <dbReference type="NCBI Taxonomy" id="1844114"/>
    <lineage>
        <taxon>Bacteria</taxon>
        <taxon>Pseudomonadati</taxon>
        <taxon>Bacteroidota</taxon>
        <taxon>Cytophagia</taxon>
        <taxon>Cytophagales</taxon>
        <taxon>Hymenobacteraceae</taxon>
        <taxon>Hymenobacter</taxon>
    </lineage>
</organism>
<dbReference type="Pfam" id="PF25149">
    <property type="entry name" value="DUF7825"/>
    <property type="match status" value="1"/>
</dbReference>
<dbReference type="Proteomes" id="UP001597197">
    <property type="component" value="Unassembled WGS sequence"/>
</dbReference>
<feature type="domain" description="DUF6493" evidence="1">
    <location>
        <begin position="3"/>
        <end position="348"/>
    </location>
</feature>
<proteinExistence type="predicted"/>
<reference evidence="5" key="1">
    <citation type="journal article" date="2019" name="Int. J. Syst. Evol. Microbiol.">
        <title>The Global Catalogue of Microorganisms (GCM) 10K type strain sequencing project: providing services to taxonomists for standard genome sequencing and annotation.</title>
        <authorList>
            <consortium name="The Broad Institute Genomics Platform"/>
            <consortium name="The Broad Institute Genome Sequencing Center for Infectious Disease"/>
            <person name="Wu L."/>
            <person name="Ma J."/>
        </authorList>
    </citation>
    <scope>NUCLEOTIDE SEQUENCE [LARGE SCALE GENOMIC DNA]</scope>
    <source>
        <strain evidence="5">CGMCC 1.15795</strain>
    </source>
</reference>
<dbReference type="InterPro" id="IPR056727">
    <property type="entry name" value="DUF7825"/>
</dbReference>
<gene>
    <name evidence="4" type="ORF">ACFSDX_09130</name>
</gene>
<dbReference type="InterPro" id="IPR056726">
    <property type="entry name" value="DUF7824"/>
</dbReference>
<evidence type="ECO:0000313" key="5">
    <source>
        <dbReference type="Proteomes" id="UP001597197"/>
    </source>
</evidence>
<protein>
    <submittedName>
        <fullName evidence="4">DUF6493 family protein</fullName>
    </submittedName>
</protein>